<evidence type="ECO:0000313" key="5">
    <source>
        <dbReference type="Proteomes" id="UP000266441"/>
    </source>
</evidence>
<dbReference type="OrthoDB" id="676789at2"/>
<evidence type="ECO:0000259" key="2">
    <source>
        <dbReference type="Pfam" id="PF04773"/>
    </source>
</evidence>
<accession>A0A399D7J1</accession>
<comment type="caution">
    <text evidence="4">The sequence shown here is derived from an EMBL/GenBank/DDBJ whole genome shotgun (WGS) entry which is preliminary data.</text>
</comment>
<keyword evidence="1" id="KW-0472">Membrane</keyword>
<dbReference type="AlphaFoldDB" id="A0A399D7J1"/>
<evidence type="ECO:0000313" key="4">
    <source>
        <dbReference type="EMBL" id="RIH67243.1"/>
    </source>
</evidence>
<proteinExistence type="predicted"/>
<reference evidence="4 5" key="1">
    <citation type="journal article" date="2015" name="Int. J. Syst. Evol. Microbiol.">
        <title>Mariniphaga sediminis sp. nov., isolated from coastal sediment.</title>
        <authorList>
            <person name="Wang F.Q."/>
            <person name="Shen Q.Y."/>
            <person name="Chen G.J."/>
            <person name="Du Z.J."/>
        </authorList>
    </citation>
    <scope>NUCLEOTIDE SEQUENCE [LARGE SCALE GENOMIC DNA]</scope>
    <source>
        <strain evidence="4 5">SY21</strain>
    </source>
</reference>
<keyword evidence="5" id="KW-1185">Reference proteome</keyword>
<dbReference type="Pfam" id="PF04773">
    <property type="entry name" value="FecR"/>
    <property type="match status" value="1"/>
</dbReference>
<evidence type="ECO:0000259" key="3">
    <source>
        <dbReference type="Pfam" id="PF16344"/>
    </source>
</evidence>
<protein>
    <submittedName>
        <fullName evidence="4">FecR family protein</fullName>
    </submittedName>
</protein>
<feature type="domain" description="Protein FecR C-terminal" evidence="3">
    <location>
        <begin position="252"/>
        <end position="320"/>
    </location>
</feature>
<gene>
    <name evidence="4" type="ORF">D1164_02135</name>
</gene>
<dbReference type="Pfam" id="PF16344">
    <property type="entry name" value="FecR_C"/>
    <property type="match status" value="1"/>
</dbReference>
<dbReference type="PANTHER" id="PTHR30273">
    <property type="entry name" value="PERIPLASMIC SIGNAL SENSOR AND SIGMA FACTOR ACTIVATOR FECR-RELATED"/>
    <property type="match status" value="1"/>
</dbReference>
<dbReference type="Gene3D" id="2.60.120.1440">
    <property type="match status" value="1"/>
</dbReference>
<dbReference type="InterPro" id="IPR006860">
    <property type="entry name" value="FecR"/>
</dbReference>
<feature type="transmembrane region" description="Helical" evidence="1">
    <location>
        <begin position="83"/>
        <end position="102"/>
    </location>
</feature>
<dbReference type="EMBL" id="QWET01000001">
    <property type="protein sequence ID" value="RIH67243.1"/>
    <property type="molecule type" value="Genomic_DNA"/>
</dbReference>
<dbReference type="Gene3D" id="3.55.50.30">
    <property type="match status" value="1"/>
</dbReference>
<dbReference type="Proteomes" id="UP000266441">
    <property type="component" value="Unassembled WGS sequence"/>
</dbReference>
<keyword evidence="1" id="KW-1133">Transmembrane helix</keyword>
<sequence>MENKENNKFEHFASLFHDQEKSEQAGNVLDDDFQAVEKIYNLREKVNKIAQLTLGEEAWKKIEWRLVEKKSFTITRRLRNFRYAAIFILLVALTGVAGIMIFQSSQTKNKITFTEVASSTGEMREVVLPDESKIWIGASSSLKYSSEFGQKNREIIFNGEAMFDIKKAELPFQVTLDNASIKVHGTKFLVTSYSQGSNNEVILLEGKIKYHDKNKSYNMSPGERLTDNHLTGNITKNQINTEYYCEWVNGKVYLDNCKLNDLIFLMEQWYGATFTFESNPLKTYKFTGVINKTETLDYNLNIITLTNKVKFYKNEHGVIIIND</sequence>
<dbReference type="PANTHER" id="PTHR30273:SF2">
    <property type="entry name" value="PROTEIN FECR"/>
    <property type="match status" value="1"/>
</dbReference>
<keyword evidence="1" id="KW-0812">Transmembrane</keyword>
<evidence type="ECO:0000256" key="1">
    <source>
        <dbReference type="SAM" id="Phobius"/>
    </source>
</evidence>
<dbReference type="RefSeq" id="WP_119348267.1">
    <property type="nucleotide sequence ID" value="NZ_JBFHKJ010000257.1"/>
</dbReference>
<dbReference type="GO" id="GO:0016989">
    <property type="term" value="F:sigma factor antagonist activity"/>
    <property type="evidence" value="ECO:0007669"/>
    <property type="project" value="TreeGrafter"/>
</dbReference>
<feature type="domain" description="FecR protein" evidence="2">
    <location>
        <begin position="116"/>
        <end position="209"/>
    </location>
</feature>
<name>A0A399D7J1_9BACT</name>
<organism evidence="4 5">
    <name type="scientific">Mariniphaga sediminis</name>
    <dbReference type="NCBI Taxonomy" id="1628158"/>
    <lineage>
        <taxon>Bacteria</taxon>
        <taxon>Pseudomonadati</taxon>
        <taxon>Bacteroidota</taxon>
        <taxon>Bacteroidia</taxon>
        <taxon>Marinilabiliales</taxon>
        <taxon>Prolixibacteraceae</taxon>
        <taxon>Mariniphaga</taxon>
    </lineage>
</organism>
<dbReference type="InterPro" id="IPR032508">
    <property type="entry name" value="FecR_C"/>
</dbReference>
<dbReference type="InterPro" id="IPR012373">
    <property type="entry name" value="Ferrdict_sens_TM"/>
</dbReference>
<dbReference type="PIRSF" id="PIRSF018266">
    <property type="entry name" value="FecR"/>
    <property type="match status" value="1"/>
</dbReference>